<keyword evidence="1 2" id="KW-0597">Phosphoprotein</keyword>
<dbReference type="PANTHER" id="PTHR44591">
    <property type="entry name" value="STRESS RESPONSE REGULATOR PROTEIN 1"/>
    <property type="match status" value="1"/>
</dbReference>
<evidence type="ECO:0000256" key="1">
    <source>
        <dbReference type="ARBA" id="ARBA00022553"/>
    </source>
</evidence>
<organism evidence="4 5">
    <name type="scientific">Methanoplanus limicola DSM 2279</name>
    <dbReference type="NCBI Taxonomy" id="937775"/>
    <lineage>
        <taxon>Archaea</taxon>
        <taxon>Methanobacteriati</taxon>
        <taxon>Methanobacteriota</taxon>
        <taxon>Stenosarchaea group</taxon>
        <taxon>Methanomicrobia</taxon>
        <taxon>Methanomicrobiales</taxon>
        <taxon>Methanomicrobiaceae</taxon>
        <taxon>Methanoplanus</taxon>
    </lineage>
</organism>
<evidence type="ECO:0000313" key="5">
    <source>
        <dbReference type="Proteomes" id="UP000005741"/>
    </source>
</evidence>
<dbReference type="InterPro" id="IPR011006">
    <property type="entry name" value="CheY-like_superfamily"/>
</dbReference>
<keyword evidence="5" id="KW-1185">Reference proteome</keyword>
<reference evidence="4 5" key="1">
    <citation type="submission" date="2011-10" db="EMBL/GenBank/DDBJ databases">
        <title>The Improved High-Quality Draft genome of Methanoplanus limicola DSM 2279.</title>
        <authorList>
            <consortium name="US DOE Joint Genome Institute (JGI-PGF)"/>
            <person name="Lucas S."/>
            <person name="Copeland A."/>
            <person name="Lapidus A."/>
            <person name="Glavina del Rio T."/>
            <person name="Dalin E."/>
            <person name="Tice H."/>
            <person name="Bruce D."/>
            <person name="Goodwin L."/>
            <person name="Pitluck S."/>
            <person name="Peters L."/>
            <person name="Mikhailova N."/>
            <person name="Lu M."/>
            <person name="Kyrpides N."/>
            <person name="Mavromatis K."/>
            <person name="Ivanova N."/>
            <person name="Markowitz V."/>
            <person name="Cheng J.-F."/>
            <person name="Hugenholtz P."/>
            <person name="Woyke T."/>
            <person name="Wu D."/>
            <person name="Wirth R."/>
            <person name="Brambilla E.-M."/>
            <person name="Klenk H.-P."/>
            <person name="Eisen J.A."/>
        </authorList>
    </citation>
    <scope>NUCLEOTIDE SEQUENCE [LARGE SCALE GENOMIC DNA]</scope>
    <source>
        <strain evidence="4 5">DSM 2279</strain>
    </source>
</reference>
<dbReference type="InParanoid" id="H1YZK6"/>
<gene>
    <name evidence="4" type="ORF">Metlim_2029</name>
</gene>
<dbReference type="PANTHER" id="PTHR44591:SF3">
    <property type="entry name" value="RESPONSE REGULATORY DOMAIN-CONTAINING PROTEIN"/>
    <property type="match status" value="1"/>
</dbReference>
<dbReference type="InterPro" id="IPR050595">
    <property type="entry name" value="Bact_response_regulator"/>
</dbReference>
<protein>
    <submittedName>
        <fullName evidence="4">Response regulator receiver protein</fullName>
    </submittedName>
</protein>
<accession>H1YZK6</accession>
<feature type="domain" description="Response regulatory" evidence="3">
    <location>
        <begin position="3"/>
        <end position="119"/>
    </location>
</feature>
<evidence type="ECO:0000313" key="4">
    <source>
        <dbReference type="EMBL" id="EHQ36115.1"/>
    </source>
</evidence>
<dbReference type="Proteomes" id="UP000005741">
    <property type="component" value="Chromosome"/>
</dbReference>
<dbReference type="AlphaFoldDB" id="H1YZK6"/>
<feature type="modified residue" description="4-aspartylphosphate" evidence="2">
    <location>
        <position position="52"/>
    </location>
</feature>
<evidence type="ECO:0000259" key="3">
    <source>
        <dbReference type="PROSITE" id="PS50110"/>
    </source>
</evidence>
<evidence type="ECO:0000256" key="2">
    <source>
        <dbReference type="PROSITE-ProRule" id="PRU00169"/>
    </source>
</evidence>
<dbReference type="CDD" id="cd00156">
    <property type="entry name" value="REC"/>
    <property type="match status" value="1"/>
</dbReference>
<dbReference type="Gene3D" id="3.40.50.2300">
    <property type="match status" value="1"/>
</dbReference>
<proteinExistence type="predicted"/>
<sequence length="206" mass="23875">MNNILIVDDNPVLLDIYSEILRKEGYSVSVAESGDDALDILRDRNFGIILLDIMMEPMNGWEILRSIRKFKDSDEAEIIILTAKALHPDEVLIYGDMIQGFLMKPVHIDLLRDYLIMIISERERRDDMISGSAKSNFSAGDISEYETLNQQIRVWEELLFILEDTYGVEKIAENREFREKTEQIRDIIADKKYNARVLESSLGLRD</sequence>
<dbReference type="GO" id="GO:0000160">
    <property type="term" value="P:phosphorelay signal transduction system"/>
    <property type="evidence" value="ECO:0007669"/>
    <property type="project" value="InterPro"/>
</dbReference>
<dbReference type="EMBL" id="CM001436">
    <property type="protein sequence ID" value="EHQ36115.1"/>
    <property type="molecule type" value="Genomic_DNA"/>
</dbReference>
<name>H1YZK6_9EURY</name>
<dbReference type="Pfam" id="PF00072">
    <property type="entry name" value="Response_reg"/>
    <property type="match status" value="1"/>
</dbReference>
<dbReference type="RefSeq" id="WP_004078347.1">
    <property type="nucleotide sequence ID" value="NZ_CM001436.1"/>
</dbReference>
<dbReference type="STRING" id="937775.Metlim_2029"/>
<dbReference type="OrthoDB" id="9652at2157"/>
<dbReference type="PROSITE" id="PS50110">
    <property type="entry name" value="RESPONSE_REGULATORY"/>
    <property type="match status" value="1"/>
</dbReference>
<dbReference type="InterPro" id="IPR001789">
    <property type="entry name" value="Sig_transdc_resp-reg_receiver"/>
</dbReference>
<dbReference type="HOGENOM" id="CLU_000445_69_1_2"/>
<dbReference type="SMART" id="SM00448">
    <property type="entry name" value="REC"/>
    <property type="match status" value="1"/>
</dbReference>
<dbReference type="SUPFAM" id="SSF52172">
    <property type="entry name" value="CheY-like"/>
    <property type="match status" value="1"/>
</dbReference>